<dbReference type="AlphaFoldDB" id="A0A061EKY3"/>
<sequence length="220" mass="24233">MRMARLWVAHISAKLHGPLQLWFGEVHLKLVFLGELTGVRVRLAWCAVLMWNWPEPTIDGRSALCGTFALLLWCCPCTLLSGARAACAARIMWFFVARPDSVGLIFAQLPFARLKCAQLVCILPLTAGPCTARIVWPRSDGASDMQICGMRAQYTCRVAMLAWLVVLAGHAGRTASGCVVRWPECRCCGPTTLLLRLLGTPFWLAAYLQSSINSLPQSCL</sequence>
<proteinExistence type="predicted"/>
<name>A0A061EKY3_THECC</name>
<accession>A0A061EKY3</accession>
<dbReference type="EMBL" id="CM001882">
    <property type="protein sequence ID" value="EOY05521.1"/>
    <property type="molecule type" value="Genomic_DNA"/>
</dbReference>
<reference evidence="1 2" key="1">
    <citation type="journal article" date="2013" name="Genome Biol.">
        <title>The genome sequence of the most widely cultivated cacao type and its use to identify candidate genes regulating pod color.</title>
        <authorList>
            <person name="Motamayor J.C."/>
            <person name="Mockaitis K."/>
            <person name="Schmutz J."/>
            <person name="Haiminen N."/>
            <person name="Iii D.L."/>
            <person name="Cornejo O."/>
            <person name="Findley S.D."/>
            <person name="Zheng P."/>
            <person name="Utro F."/>
            <person name="Royaert S."/>
            <person name="Saski C."/>
            <person name="Jenkins J."/>
            <person name="Podicheti R."/>
            <person name="Zhao M."/>
            <person name="Scheffler B.E."/>
            <person name="Stack J.C."/>
            <person name="Feltus F.A."/>
            <person name="Mustiga G.M."/>
            <person name="Amores F."/>
            <person name="Phillips W."/>
            <person name="Marelli J.P."/>
            <person name="May G.D."/>
            <person name="Shapiro H."/>
            <person name="Ma J."/>
            <person name="Bustamante C.D."/>
            <person name="Schnell R.J."/>
            <person name="Main D."/>
            <person name="Gilbert D."/>
            <person name="Parida L."/>
            <person name="Kuhn D.N."/>
        </authorList>
    </citation>
    <scope>NUCLEOTIDE SEQUENCE [LARGE SCALE GENOMIC DNA]</scope>
    <source>
        <strain evidence="2">cv. Matina 1-6</strain>
    </source>
</reference>
<keyword evidence="2" id="KW-1185">Reference proteome</keyword>
<dbReference type="Gramene" id="EOY05521">
    <property type="protein sequence ID" value="EOY05521"/>
    <property type="gene ID" value="TCM_020505"/>
</dbReference>
<gene>
    <name evidence="1" type="ORF">TCM_020505</name>
</gene>
<protein>
    <submittedName>
        <fullName evidence="1">Uncharacterized protein</fullName>
    </submittedName>
</protein>
<dbReference type="InParanoid" id="A0A061EKY3"/>
<evidence type="ECO:0000313" key="1">
    <source>
        <dbReference type="EMBL" id="EOY05521.1"/>
    </source>
</evidence>
<dbReference type="Proteomes" id="UP000026915">
    <property type="component" value="Chromosome 4"/>
</dbReference>
<organism evidence="1 2">
    <name type="scientific">Theobroma cacao</name>
    <name type="common">Cacao</name>
    <name type="synonym">Cocoa</name>
    <dbReference type="NCBI Taxonomy" id="3641"/>
    <lineage>
        <taxon>Eukaryota</taxon>
        <taxon>Viridiplantae</taxon>
        <taxon>Streptophyta</taxon>
        <taxon>Embryophyta</taxon>
        <taxon>Tracheophyta</taxon>
        <taxon>Spermatophyta</taxon>
        <taxon>Magnoliopsida</taxon>
        <taxon>eudicotyledons</taxon>
        <taxon>Gunneridae</taxon>
        <taxon>Pentapetalae</taxon>
        <taxon>rosids</taxon>
        <taxon>malvids</taxon>
        <taxon>Malvales</taxon>
        <taxon>Malvaceae</taxon>
        <taxon>Byttnerioideae</taxon>
        <taxon>Theobroma</taxon>
    </lineage>
</organism>
<evidence type="ECO:0000313" key="2">
    <source>
        <dbReference type="Proteomes" id="UP000026915"/>
    </source>
</evidence>
<dbReference type="HOGENOM" id="CLU_1258039_0_0_1"/>